<evidence type="ECO:0000313" key="1">
    <source>
        <dbReference type="EMBL" id="RMZ68963.1"/>
    </source>
</evidence>
<protein>
    <submittedName>
        <fullName evidence="1">Uncharacterized protein</fullName>
    </submittedName>
</protein>
<sequence length="89" mass="10010">MKARLTRTHPTALNPSPPIYIHLQSTDDPLRRVEYTLLACFPSFSYVNISDGYEGFPLEGSGSRKDWDTAIDEAGRWAGRVDTKVIVQI</sequence>
<dbReference type="Proteomes" id="UP000265663">
    <property type="component" value="Unassembled WGS sequence"/>
</dbReference>
<accession>A0A3M7M3B3</accession>
<dbReference type="AlphaFoldDB" id="A0A3M7M3B3"/>
<evidence type="ECO:0000313" key="2">
    <source>
        <dbReference type="Proteomes" id="UP000265663"/>
    </source>
</evidence>
<keyword evidence="2" id="KW-1185">Reference proteome</keyword>
<reference evidence="1 2" key="1">
    <citation type="journal article" date="2014" name="PLoS ONE">
        <title>De novo Genome Assembly of the Fungal Plant Pathogen Pyrenophora semeniperda.</title>
        <authorList>
            <person name="Soliai M.M."/>
            <person name="Meyer S.E."/>
            <person name="Udall J.A."/>
            <person name="Elzinga D.E."/>
            <person name="Hermansen R.A."/>
            <person name="Bodily P.M."/>
            <person name="Hart A.A."/>
            <person name="Coleman C.E."/>
        </authorList>
    </citation>
    <scope>NUCLEOTIDE SEQUENCE [LARGE SCALE GENOMIC DNA]</scope>
    <source>
        <strain evidence="1 2">CCB06</strain>
        <tissue evidence="1">Mycelium</tissue>
    </source>
</reference>
<proteinExistence type="predicted"/>
<dbReference type="EMBL" id="KE747817">
    <property type="protein sequence ID" value="RMZ68963.1"/>
    <property type="molecule type" value="Genomic_DNA"/>
</dbReference>
<name>A0A3M7M3B3_9PLEO</name>
<organism evidence="1 2">
    <name type="scientific">Pyrenophora seminiperda CCB06</name>
    <dbReference type="NCBI Taxonomy" id="1302712"/>
    <lineage>
        <taxon>Eukaryota</taxon>
        <taxon>Fungi</taxon>
        <taxon>Dikarya</taxon>
        <taxon>Ascomycota</taxon>
        <taxon>Pezizomycotina</taxon>
        <taxon>Dothideomycetes</taxon>
        <taxon>Pleosporomycetidae</taxon>
        <taxon>Pleosporales</taxon>
        <taxon>Pleosporineae</taxon>
        <taxon>Pleosporaceae</taxon>
        <taxon>Pyrenophora</taxon>
    </lineage>
</organism>
<gene>
    <name evidence="1" type="ORF">GMOD_00002860</name>
</gene>